<dbReference type="Proteomes" id="UP000887565">
    <property type="component" value="Unplaced"/>
</dbReference>
<feature type="domain" description="C2H2-type" evidence="8">
    <location>
        <begin position="14"/>
        <end position="42"/>
    </location>
</feature>
<dbReference type="PROSITE" id="PS00028">
    <property type="entry name" value="ZINC_FINGER_C2H2_1"/>
    <property type="match status" value="2"/>
</dbReference>
<dbReference type="InterPro" id="IPR013087">
    <property type="entry name" value="Znf_C2H2_type"/>
</dbReference>
<dbReference type="Gene3D" id="3.30.160.60">
    <property type="entry name" value="Classic Zinc Finger"/>
    <property type="match status" value="2"/>
</dbReference>
<dbReference type="InterPro" id="IPR036236">
    <property type="entry name" value="Znf_C2H2_sf"/>
</dbReference>
<keyword evidence="9" id="KW-1185">Reference proteome</keyword>
<evidence type="ECO:0000256" key="4">
    <source>
        <dbReference type="ARBA" id="ARBA00022771"/>
    </source>
</evidence>
<dbReference type="PANTHER" id="PTHR24388:SF54">
    <property type="entry name" value="PROTEIN ESCARGOT"/>
    <property type="match status" value="1"/>
</dbReference>
<dbReference type="PANTHER" id="PTHR24388">
    <property type="entry name" value="ZINC FINGER PROTEIN"/>
    <property type="match status" value="1"/>
</dbReference>
<dbReference type="Pfam" id="PF12874">
    <property type="entry name" value="zf-met"/>
    <property type="match status" value="1"/>
</dbReference>
<dbReference type="GO" id="GO:0000978">
    <property type="term" value="F:RNA polymerase II cis-regulatory region sequence-specific DNA binding"/>
    <property type="evidence" value="ECO:0007669"/>
    <property type="project" value="TreeGrafter"/>
</dbReference>
<dbReference type="FunFam" id="3.30.160.60:FF:000905">
    <property type="entry name" value="PR domain containing 14"/>
    <property type="match status" value="1"/>
</dbReference>
<reference evidence="10" key="1">
    <citation type="submission" date="2022-11" db="UniProtKB">
        <authorList>
            <consortium name="WormBaseParasite"/>
        </authorList>
    </citation>
    <scope>IDENTIFICATION</scope>
</reference>
<keyword evidence="6" id="KW-0539">Nucleus</keyword>
<keyword evidence="5" id="KW-0862">Zinc</keyword>
<evidence type="ECO:0000256" key="5">
    <source>
        <dbReference type="ARBA" id="ARBA00022833"/>
    </source>
</evidence>
<evidence type="ECO:0000256" key="2">
    <source>
        <dbReference type="ARBA" id="ARBA00022723"/>
    </source>
</evidence>
<accession>A0A915IRV4</accession>
<evidence type="ECO:0000259" key="8">
    <source>
        <dbReference type="PROSITE" id="PS50157"/>
    </source>
</evidence>
<dbReference type="GO" id="GO:0000981">
    <property type="term" value="F:DNA-binding transcription factor activity, RNA polymerase II-specific"/>
    <property type="evidence" value="ECO:0007669"/>
    <property type="project" value="TreeGrafter"/>
</dbReference>
<dbReference type="InterPro" id="IPR050527">
    <property type="entry name" value="Snail/Krueppel_Znf"/>
</dbReference>
<feature type="domain" description="C2H2-type" evidence="8">
    <location>
        <begin position="45"/>
        <end position="73"/>
    </location>
</feature>
<dbReference type="GO" id="GO:0008270">
    <property type="term" value="F:zinc ion binding"/>
    <property type="evidence" value="ECO:0007669"/>
    <property type="project" value="UniProtKB-KW"/>
</dbReference>
<evidence type="ECO:0000256" key="6">
    <source>
        <dbReference type="ARBA" id="ARBA00023242"/>
    </source>
</evidence>
<keyword evidence="4 7" id="KW-0863">Zinc-finger</keyword>
<keyword evidence="2" id="KW-0479">Metal-binding</keyword>
<protein>
    <submittedName>
        <fullName evidence="10">C2H2-type domain-containing protein</fullName>
    </submittedName>
</protein>
<keyword evidence="3" id="KW-0677">Repeat</keyword>
<evidence type="ECO:0000256" key="7">
    <source>
        <dbReference type="PROSITE-ProRule" id="PRU00042"/>
    </source>
</evidence>
<evidence type="ECO:0000313" key="9">
    <source>
        <dbReference type="Proteomes" id="UP000887565"/>
    </source>
</evidence>
<name>A0A915IRV4_ROMCU</name>
<organism evidence="9 10">
    <name type="scientific">Romanomermis culicivorax</name>
    <name type="common">Nematode worm</name>
    <dbReference type="NCBI Taxonomy" id="13658"/>
    <lineage>
        <taxon>Eukaryota</taxon>
        <taxon>Metazoa</taxon>
        <taxon>Ecdysozoa</taxon>
        <taxon>Nematoda</taxon>
        <taxon>Enoplea</taxon>
        <taxon>Dorylaimia</taxon>
        <taxon>Mermithida</taxon>
        <taxon>Mermithoidea</taxon>
        <taxon>Mermithidae</taxon>
        <taxon>Romanomermis</taxon>
    </lineage>
</organism>
<evidence type="ECO:0000313" key="10">
    <source>
        <dbReference type="WBParaSite" id="nRc.2.0.1.t16757-RA"/>
    </source>
</evidence>
<dbReference type="SMART" id="SM00355">
    <property type="entry name" value="ZnF_C2H2"/>
    <property type="match status" value="2"/>
</dbReference>
<dbReference type="PROSITE" id="PS50157">
    <property type="entry name" value="ZINC_FINGER_C2H2_2"/>
    <property type="match status" value="2"/>
</dbReference>
<evidence type="ECO:0000256" key="1">
    <source>
        <dbReference type="ARBA" id="ARBA00004123"/>
    </source>
</evidence>
<dbReference type="WBParaSite" id="nRc.2.0.1.t16757-RA">
    <property type="protein sequence ID" value="nRc.2.0.1.t16757-RA"/>
    <property type="gene ID" value="nRc.2.0.1.g16757"/>
</dbReference>
<dbReference type="AlphaFoldDB" id="A0A915IRV4"/>
<proteinExistence type="predicted"/>
<dbReference type="GO" id="GO:0005634">
    <property type="term" value="C:nucleus"/>
    <property type="evidence" value="ECO:0007669"/>
    <property type="project" value="UniProtKB-SubCell"/>
</dbReference>
<dbReference type="SUPFAM" id="SSF57667">
    <property type="entry name" value="beta-beta-alpha zinc fingers"/>
    <property type="match status" value="1"/>
</dbReference>
<comment type="subcellular location">
    <subcellularLocation>
        <location evidence="1">Nucleus</location>
    </subcellularLocation>
</comment>
<evidence type="ECO:0000256" key="3">
    <source>
        <dbReference type="ARBA" id="ARBA00022737"/>
    </source>
</evidence>
<sequence>MQCSHFFTGGEKPFKCKHCGKAFASHAAHDSHVRRTHVMAKPENHYCSTCGKSFQHSSHLKFHVQCIHGGAKT</sequence>